<evidence type="ECO:0000256" key="1">
    <source>
        <dbReference type="SAM" id="Phobius"/>
    </source>
</evidence>
<dbReference type="EMBL" id="GGEC01030628">
    <property type="protein sequence ID" value="MBX11112.1"/>
    <property type="molecule type" value="Transcribed_RNA"/>
</dbReference>
<keyword evidence="1" id="KW-0472">Membrane</keyword>
<keyword evidence="1" id="KW-0812">Transmembrane</keyword>
<accession>A0A2P2KZH1</accession>
<protein>
    <submittedName>
        <fullName evidence="2">Uncharacterized protein</fullName>
    </submittedName>
</protein>
<dbReference type="AlphaFoldDB" id="A0A2P2KZH1"/>
<organism evidence="2">
    <name type="scientific">Rhizophora mucronata</name>
    <name type="common">Asiatic mangrove</name>
    <dbReference type="NCBI Taxonomy" id="61149"/>
    <lineage>
        <taxon>Eukaryota</taxon>
        <taxon>Viridiplantae</taxon>
        <taxon>Streptophyta</taxon>
        <taxon>Embryophyta</taxon>
        <taxon>Tracheophyta</taxon>
        <taxon>Spermatophyta</taxon>
        <taxon>Magnoliopsida</taxon>
        <taxon>eudicotyledons</taxon>
        <taxon>Gunneridae</taxon>
        <taxon>Pentapetalae</taxon>
        <taxon>rosids</taxon>
        <taxon>fabids</taxon>
        <taxon>Malpighiales</taxon>
        <taxon>Rhizophoraceae</taxon>
        <taxon>Rhizophora</taxon>
    </lineage>
</organism>
<feature type="transmembrane region" description="Helical" evidence="1">
    <location>
        <begin position="41"/>
        <end position="59"/>
    </location>
</feature>
<name>A0A2P2KZH1_RHIMU</name>
<evidence type="ECO:0000313" key="2">
    <source>
        <dbReference type="EMBL" id="MBX11112.1"/>
    </source>
</evidence>
<proteinExistence type="predicted"/>
<sequence>MFNSDVCCRFHLTFIFLTSMKMNKIRMNEWTSRPRTSRSSVTMSIMMVTMIMIITWTLHKDNQTNFIFWFDLRTRHKT</sequence>
<keyword evidence="1" id="KW-1133">Transmembrane helix</keyword>
<reference evidence="2" key="1">
    <citation type="submission" date="2018-02" db="EMBL/GenBank/DDBJ databases">
        <title>Rhizophora mucronata_Transcriptome.</title>
        <authorList>
            <person name="Meera S.P."/>
            <person name="Sreeshan A."/>
            <person name="Augustine A."/>
        </authorList>
    </citation>
    <scope>NUCLEOTIDE SEQUENCE</scope>
    <source>
        <tissue evidence="2">Leaf</tissue>
    </source>
</reference>